<organism evidence="13 14">
    <name type="scientific">Aspergillus nanangensis</name>
    <dbReference type="NCBI Taxonomy" id="2582783"/>
    <lineage>
        <taxon>Eukaryota</taxon>
        <taxon>Fungi</taxon>
        <taxon>Dikarya</taxon>
        <taxon>Ascomycota</taxon>
        <taxon>Pezizomycotina</taxon>
        <taxon>Eurotiomycetes</taxon>
        <taxon>Eurotiomycetidae</taxon>
        <taxon>Eurotiales</taxon>
        <taxon>Aspergillaceae</taxon>
        <taxon>Aspergillus</taxon>
        <taxon>Aspergillus subgen. Circumdati</taxon>
    </lineage>
</organism>
<evidence type="ECO:0000256" key="7">
    <source>
        <dbReference type="ARBA" id="ARBA00023163"/>
    </source>
</evidence>
<keyword evidence="6" id="KW-0238">DNA-binding</keyword>
<feature type="compositionally biased region" description="Polar residues" evidence="10">
    <location>
        <begin position="77"/>
        <end position="86"/>
    </location>
</feature>
<dbReference type="PROSITE" id="PS50157">
    <property type="entry name" value="ZINC_FINGER_C2H2_2"/>
    <property type="match status" value="2"/>
</dbReference>
<evidence type="ECO:0000259" key="12">
    <source>
        <dbReference type="PROSITE" id="PS50157"/>
    </source>
</evidence>
<reference evidence="13" key="1">
    <citation type="journal article" date="2019" name="Beilstein J. Org. Chem.">
        <title>Nanangenines: drimane sesquiterpenoids as the dominant metabolite cohort of a novel Australian fungus, Aspergillus nanangensis.</title>
        <authorList>
            <person name="Lacey H.J."/>
            <person name="Gilchrist C.L.M."/>
            <person name="Crombie A."/>
            <person name="Kalaitzis J.A."/>
            <person name="Vuong D."/>
            <person name="Rutledge P.J."/>
            <person name="Turner P."/>
            <person name="Pitt J.I."/>
            <person name="Lacey E."/>
            <person name="Chooi Y.H."/>
            <person name="Piggott A.M."/>
        </authorList>
    </citation>
    <scope>NUCLEOTIDE SEQUENCE</scope>
    <source>
        <strain evidence="13">MST-FP2251</strain>
    </source>
</reference>
<evidence type="ECO:0000256" key="8">
    <source>
        <dbReference type="ARBA" id="ARBA00023242"/>
    </source>
</evidence>
<dbReference type="InterPro" id="IPR036236">
    <property type="entry name" value="Znf_C2H2_sf"/>
</dbReference>
<evidence type="ECO:0000256" key="2">
    <source>
        <dbReference type="ARBA" id="ARBA00022737"/>
    </source>
</evidence>
<feature type="domain" description="C2H2-type" evidence="12">
    <location>
        <begin position="25"/>
        <end position="52"/>
    </location>
</feature>
<proteinExistence type="predicted"/>
<dbReference type="GO" id="GO:0008270">
    <property type="term" value="F:zinc ion binding"/>
    <property type="evidence" value="ECO:0007669"/>
    <property type="project" value="UniProtKB-KW"/>
</dbReference>
<dbReference type="PROSITE" id="PS00028">
    <property type="entry name" value="ZINC_FINGER_C2H2_1"/>
    <property type="match status" value="1"/>
</dbReference>
<dbReference type="PROSITE" id="PS50048">
    <property type="entry name" value="ZN2_CY6_FUNGAL_2"/>
    <property type="match status" value="1"/>
</dbReference>
<protein>
    <submittedName>
        <fullName evidence="13">Uncharacterized protein</fullName>
    </submittedName>
</protein>
<dbReference type="SUPFAM" id="SSF57701">
    <property type="entry name" value="Zn2/Cys6 DNA-binding domain"/>
    <property type="match status" value="1"/>
</dbReference>
<dbReference type="SMART" id="SM00066">
    <property type="entry name" value="GAL4"/>
    <property type="match status" value="1"/>
</dbReference>
<keyword evidence="14" id="KW-1185">Reference proteome</keyword>
<keyword evidence="5" id="KW-0805">Transcription regulation</keyword>
<keyword evidence="1" id="KW-0479">Metal-binding</keyword>
<evidence type="ECO:0000256" key="5">
    <source>
        <dbReference type="ARBA" id="ARBA00023015"/>
    </source>
</evidence>
<keyword evidence="7" id="KW-0804">Transcription</keyword>
<dbReference type="SUPFAM" id="SSF57667">
    <property type="entry name" value="beta-beta-alpha zinc fingers"/>
    <property type="match status" value="1"/>
</dbReference>
<feature type="region of interest" description="Disordered" evidence="10">
    <location>
        <begin position="70"/>
        <end position="89"/>
    </location>
</feature>
<dbReference type="CDD" id="cd12148">
    <property type="entry name" value="fungal_TF_MHR"/>
    <property type="match status" value="1"/>
</dbReference>
<name>A0AAD4CKB1_ASPNN</name>
<evidence type="ECO:0000256" key="9">
    <source>
        <dbReference type="PROSITE-ProRule" id="PRU00042"/>
    </source>
</evidence>
<dbReference type="InterPro" id="IPR001138">
    <property type="entry name" value="Zn2Cys6_DnaBD"/>
</dbReference>
<feature type="domain" description="C2H2-type" evidence="12">
    <location>
        <begin position="53"/>
        <end position="75"/>
    </location>
</feature>
<evidence type="ECO:0000313" key="13">
    <source>
        <dbReference type="EMBL" id="KAF9888016.1"/>
    </source>
</evidence>
<dbReference type="FunFam" id="3.30.160.60:FF:000110">
    <property type="entry name" value="Zinc finger protein-like"/>
    <property type="match status" value="1"/>
</dbReference>
<dbReference type="GO" id="GO:0006351">
    <property type="term" value="P:DNA-templated transcription"/>
    <property type="evidence" value="ECO:0007669"/>
    <property type="project" value="InterPro"/>
</dbReference>
<keyword evidence="2" id="KW-0677">Repeat</keyword>
<feature type="region of interest" description="Disordered" evidence="10">
    <location>
        <begin position="290"/>
        <end position="314"/>
    </location>
</feature>
<evidence type="ECO:0000256" key="10">
    <source>
        <dbReference type="SAM" id="MobiDB-lite"/>
    </source>
</evidence>
<dbReference type="PANTHER" id="PTHR47660">
    <property type="entry name" value="TRANSCRIPTION FACTOR WITH C2H2 AND ZN(2)-CYS(6) DNA BINDING DOMAIN (EUROFUNG)-RELATED-RELATED"/>
    <property type="match status" value="1"/>
</dbReference>
<accession>A0AAD4CKB1</accession>
<reference evidence="13" key="2">
    <citation type="submission" date="2020-02" db="EMBL/GenBank/DDBJ databases">
        <authorList>
            <person name="Gilchrist C.L.M."/>
            <person name="Chooi Y.-H."/>
        </authorList>
    </citation>
    <scope>NUCLEOTIDE SEQUENCE</scope>
    <source>
        <strain evidence="13">MST-FP2251</strain>
    </source>
</reference>
<dbReference type="InterPro" id="IPR007219">
    <property type="entry name" value="XnlR_reg_dom"/>
</dbReference>
<keyword evidence="8" id="KW-0539">Nucleus</keyword>
<evidence type="ECO:0000259" key="11">
    <source>
        <dbReference type="PROSITE" id="PS50048"/>
    </source>
</evidence>
<dbReference type="GO" id="GO:0003677">
    <property type="term" value="F:DNA binding"/>
    <property type="evidence" value="ECO:0007669"/>
    <property type="project" value="UniProtKB-KW"/>
</dbReference>
<dbReference type="Gene3D" id="4.10.240.10">
    <property type="entry name" value="Zn(2)-C6 fungal-type DNA-binding domain"/>
    <property type="match status" value="1"/>
</dbReference>
<dbReference type="PROSITE" id="PS00463">
    <property type="entry name" value="ZN2_CY6_FUNGAL_1"/>
    <property type="match status" value="1"/>
</dbReference>
<dbReference type="AlphaFoldDB" id="A0AAD4CKB1"/>
<feature type="compositionally biased region" description="Basic and acidic residues" evidence="10">
    <location>
        <begin position="690"/>
        <end position="699"/>
    </location>
</feature>
<dbReference type="Gene3D" id="3.30.160.60">
    <property type="entry name" value="Classic Zinc Finger"/>
    <property type="match status" value="2"/>
</dbReference>
<dbReference type="SMART" id="SM00355">
    <property type="entry name" value="ZnF_C2H2"/>
    <property type="match status" value="2"/>
</dbReference>
<feature type="compositionally biased region" description="Polar residues" evidence="10">
    <location>
        <begin position="732"/>
        <end position="742"/>
    </location>
</feature>
<comment type="caution">
    <text evidence="13">The sequence shown here is derived from an EMBL/GenBank/DDBJ whole genome shotgun (WGS) entry which is preliminary data.</text>
</comment>
<dbReference type="Proteomes" id="UP001194746">
    <property type="component" value="Unassembled WGS sequence"/>
</dbReference>
<dbReference type="GO" id="GO:0000981">
    <property type="term" value="F:DNA-binding transcription factor activity, RNA polymerase II-specific"/>
    <property type="evidence" value="ECO:0007669"/>
    <property type="project" value="InterPro"/>
</dbReference>
<feature type="compositionally biased region" description="Acidic residues" evidence="10">
    <location>
        <begin position="701"/>
        <end position="713"/>
    </location>
</feature>
<dbReference type="Pfam" id="PF04082">
    <property type="entry name" value="Fungal_trans"/>
    <property type="match status" value="1"/>
</dbReference>
<gene>
    <name evidence="13" type="ORF">FE257_009406</name>
</gene>
<sequence length="782" mass="86007">MADPAHHLDSYTIPPGGPINPIGPIQCHLCQTTFTRQEHLTRHVRSHRAEKPFHCGQCRKSFTRLDVLHRHSRSHQHSPGTSNGSGSARACKECARGRIRCSRGTPCTRCVQREVRCEYPGPRKRKSLVTGGVPPSDICSPSRSSPQSRSEAVLPVEAPPELGFAEISALNGLSSTPPEGWLVENPLDPFSDWVGNVISVNWLSPQGFHLLPDAQLESLLWPEAVQLDGMQSAGQDYAAAVSEDPLIRPVSDEDGLSTTAHSTSVGTTPTCPPAEGAYYVDGRAGRAPFHGRSSWRARTRTTSSAEAGIPGSGRVQGSKGSLWVSERTYQNCRQCLESRLGLELASITSLHEMQDLVQLYFDGFHPTYPFLRRSPSLFSPDSHWILLLAVAGTGSPYSSQARYHQLGESLVRIVDQVLSMRLDEAVLGGDQPWNPALGSDEQSLDVVTLQATLLNCLCLLQSGRDAAVRHALRRRYRLIEAYHSLNLTVHPNSSQGEPSTDEDWLTVESRIRTGWMIWFLDCITVYQFHCTPLIPLGEANAPLPCPDHLWDSPPETTPQCPAQVAGWEHPTILHLHLARLLLLAPIQHFRCLDVSTFTAPHPALNPSTGSRMTGAATARYHTLHWALRDQYKARLCLVHAGALLWHVRRYSSNSFLEPFGVYAATLTVWAYSMAMQIVPDMPQPDPPTQHPHEETRGNDSSDGDGDGDGDSETEPTVIQLDRPCDDEIVQANRYSQLKSPKTTAKALWSGTKPSGEESGRPCSQRSTAAGFEYMSIGSEGIM</sequence>
<evidence type="ECO:0000256" key="4">
    <source>
        <dbReference type="ARBA" id="ARBA00022833"/>
    </source>
</evidence>
<feature type="region of interest" description="Disordered" evidence="10">
    <location>
        <begin position="123"/>
        <end position="149"/>
    </location>
</feature>
<evidence type="ECO:0000256" key="1">
    <source>
        <dbReference type="ARBA" id="ARBA00022723"/>
    </source>
</evidence>
<feature type="compositionally biased region" description="Low complexity" evidence="10">
    <location>
        <begin position="134"/>
        <end position="149"/>
    </location>
</feature>
<evidence type="ECO:0000256" key="3">
    <source>
        <dbReference type="ARBA" id="ARBA00022771"/>
    </source>
</evidence>
<dbReference type="Pfam" id="PF00172">
    <property type="entry name" value="Zn_clus"/>
    <property type="match status" value="1"/>
</dbReference>
<dbReference type="PANTHER" id="PTHR47660:SF2">
    <property type="entry name" value="TRANSCRIPTION FACTOR WITH C2H2 AND ZN(2)-CYS(6) DNA BINDING DOMAIN (EUROFUNG)"/>
    <property type="match status" value="1"/>
</dbReference>
<feature type="region of interest" description="Disordered" evidence="10">
    <location>
        <begin position="680"/>
        <end position="782"/>
    </location>
</feature>
<keyword evidence="4" id="KW-0862">Zinc</keyword>
<dbReference type="InterPro" id="IPR013087">
    <property type="entry name" value="Znf_C2H2_type"/>
</dbReference>
<dbReference type="InterPro" id="IPR036864">
    <property type="entry name" value="Zn2-C6_fun-type_DNA-bd_sf"/>
</dbReference>
<dbReference type="EMBL" id="VCAU01000053">
    <property type="protein sequence ID" value="KAF9888016.1"/>
    <property type="molecule type" value="Genomic_DNA"/>
</dbReference>
<dbReference type="Pfam" id="PF00096">
    <property type="entry name" value="zf-C2H2"/>
    <property type="match status" value="1"/>
</dbReference>
<evidence type="ECO:0000256" key="6">
    <source>
        <dbReference type="ARBA" id="ARBA00023125"/>
    </source>
</evidence>
<dbReference type="GO" id="GO:0009893">
    <property type="term" value="P:positive regulation of metabolic process"/>
    <property type="evidence" value="ECO:0007669"/>
    <property type="project" value="UniProtKB-ARBA"/>
</dbReference>
<evidence type="ECO:0000313" key="14">
    <source>
        <dbReference type="Proteomes" id="UP001194746"/>
    </source>
</evidence>
<dbReference type="CDD" id="cd00067">
    <property type="entry name" value="GAL4"/>
    <property type="match status" value="1"/>
</dbReference>
<feature type="domain" description="Zn(2)-C6 fungal-type" evidence="11">
    <location>
        <begin position="90"/>
        <end position="119"/>
    </location>
</feature>
<keyword evidence="3 9" id="KW-0863">Zinc-finger</keyword>